<protein>
    <submittedName>
        <fullName evidence="3">Uncharacterized protein</fullName>
    </submittedName>
</protein>
<proteinExistence type="predicted"/>
<evidence type="ECO:0000256" key="1">
    <source>
        <dbReference type="SAM" id="MobiDB-lite"/>
    </source>
</evidence>
<dbReference type="EMBL" id="JAPNKE010000002">
    <property type="protein sequence ID" value="MCY1005924.1"/>
    <property type="molecule type" value="Genomic_DNA"/>
</dbReference>
<dbReference type="AlphaFoldDB" id="A0A9X3IWW4"/>
<gene>
    <name evidence="3" type="ORF">OV079_10165</name>
</gene>
<evidence type="ECO:0000313" key="4">
    <source>
        <dbReference type="Proteomes" id="UP001150924"/>
    </source>
</evidence>
<keyword evidence="2" id="KW-1133">Transmembrane helix</keyword>
<feature type="transmembrane region" description="Helical" evidence="2">
    <location>
        <begin position="43"/>
        <end position="62"/>
    </location>
</feature>
<dbReference type="RefSeq" id="WP_267767835.1">
    <property type="nucleotide sequence ID" value="NZ_JAPNKE010000002.1"/>
</dbReference>
<feature type="region of interest" description="Disordered" evidence="1">
    <location>
        <begin position="66"/>
        <end position="87"/>
    </location>
</feature>
<sequence>MSAGPAASEIVPPSSGPAPAVADLGGVAVAAGVGLVAGLSVPLTWGLVPAVLVGLGVLVLVARRGPGAPIRPWSPRCRRRAGSRWRP</sequence>
<keyword evidence="2" id="KW-0812">Transmembrane</keyword>
<feature type="compositionally biased region" description="Basic residues" evidence="1">
    <location>
        <begin position="76"/>
        <end position="87"/>
    </location>
</feature>
<keyword evidence="2" id="KW-0472">Membrane</keyword>
<dbReference type="Proteomes" id="UP001150924">
    <property type="component" value="Unassembled WGS sequence"/>
</dbReference>
<comment type="caution">
    <text evidence="3">The sequence shown here is derived from an EMBL/GenBank/DDBJ whole genome shotgun (WGS) entry which is preliminary data.</text>
</comment>
<organism evidence="3 4">
    <name type="scientific">Nannocystis pusilla</name>
    <dbReference type="NCBI Taxonomy" id="889268"/>
    <lineage>
        <taxon>Bacteria</taxon>
        <taxon>Pseudomonadati</taxon>
        <taxon>Myxococcota</taxon>
        <taxon>Polyangia</taxon>
        <taxon>Nannocystales</taxon>
        <taxon>Nannocystaceae</taxon>
        <taxon>Nannocystis</taxon>
    </lineage>
</organism>
<evidence type="ECO:0000313" key="3">
    <source>
        <dbReference type="EMBL" id="MCY1005924.1"/>
    </source>
</evidence>
<keyword evidence="4" id="KW-1185">Reference proteome</keyword>
<evidence type="ECO:0000256" key="2">
    <source>
        <dbReference type="SAM" id="Phobius"/>
    </source>
</evidence>
<accession>A0A9X3IWW4</accession>
<name>A0A9X3IWW4_9BACT</name>
<reference evidence="3" key="1">
    <citation type="submission" date="2022-11" db="EMBL/GenBank/DDBJ databases">
        <title>Minimal conservation of predation-associated metabolite biosynthetic gene clusters underscores biosynthetic potential of Myxococcota including descriptions for ten novel species: Archangium lansinium sp. nov., Myxococcus landrumus sp. nov., Nannocystis bai.</title>
        <authorList>
            <person name="Ahearne A."/>
            <person name="Stevens C."/>
            <person name="Phillips K."/>
        </authorList>
    </citation>
    <scope>NUCLEOTIDE SEQUENCE</scope>
    <source>
        <strain evidence="3">Na p29</strain>
    </source>
</reference>